<protein>
    <recommendedName>
        <fullName evidence="3">Calcineurin-like phosphoesterase superfamily domain</fullName>
    </recommendedName>
</protein>
<evidence type="ECO:0000313" key="2">
    <source>
        <dbReference type="Proteomes" id="UP000251241"/>
    </source>
</evidence>
<reference evidence="1 2" key="1">
    <citation type="submission" date="2018-06" db="EMBL/GenBank/DDBJ databases">
        <authorList>
            <consortium name="Pathogen Informatics"/>
            <person name="Doyle S."/>
        </authorList>
    </citation>
    <scope>NUCLEOTIDE SEQUENCE [LARGE SCALE GENOMIC DNA]</scope>
    <source>
        <strain evidence="1 2">NCTC11343</strain>
    </source>
</reference>
<dbReference type="RefSeq" id="WP_256603438.1">
    <property type="nucleotide sequence ID" value="NZ_UAUU01000008.1"/>
</dbReference>
<proteinExistence type="predicted"/>
<organism evidence="1 2">
    <name type="scientific">Sphingobacterium multivorum</name>
    <dbReference type="NCBI Taxonomy" id="28454"/>
    <lineage>
        <taxon>Bacteria</taxon>
        <taxon>Pseudomonadati</taxon>
        <taxon>Bacteroidota</taxon>
        <taxon>Sphingobacteriia</taxon>
        <taxon>Sphingobacteriales</taxon>
        <taxon>Sphingobacteriaceae</taxon>
        <taxon>Sphingobacterium</taxon>
    </lineage>
</organism>
<accession>A0A2X2KUX3</accession>
<sequence>MHYAPIAETVLGEPDQIYPFLGSTHLMEPLQRRKVSAAFHGHAHAGKFKALSPSGIPIYNVAVPVLKAHHEDDTSFALVDI</sequence>
<evidence type="ECO:0000313" key="1">
    <source>
        <dbReference type="EMBL" id="SPZ85879.1"/>
    </source>
</evidence>
<dbReference type="SUPFAM" id="SSF56300">
    <property type="entry name" value="Metallo-dependent phosphatases"/>
    <property type="match status" value="1"/>
</dbReference>
<dbReference type="EMBL" id="UAUU01000008">
    <property type="protein sequence ID" value="SPZ85879.1"/>
    <property type="molecule type" value="Genomic_DNA"/>
</dbReference>
<dbReference type="AlphaFoldDB" id="A0A2X2KUX3"/>
<name>A0A2X2KUX3_SPHMU</name>
<gene>
    <name evidence="1" type="ORF">NCTC11343_02444</name>
</gene>
<dbReference type="Proteomes" id="UP000251241">
    <property type="component" value="Unassembled WGS sequence"/>
</dbReference>
<evidence type="ECO:0008006" key="3">
    <source>
        <dbReference type="Google" id="ProtNLM"/>
    </source>
</evidence>
<dbReference type="InterPro" id="IPR029052">
    <property type="entry name" value="Metallo-depent_PP-like"/>
</dbReference>